<evidence type="ECO:0000259" key="5">
    <source>
        <dbReference type="Pfam" id="PF00676"/>
    </source>
</evidence>
<sequence>MVWMCLLFERPLAGQRNGANAGKGPLMLEMSTYRYGGHSVADPGTSYRTREEVEEVRRTRDAINGFKEKIIPTGLLTEDELKEIDKKIRKEVDEAAKMARTGKEATTDLLLTDLYHNTPPQLLLLLDEFSPAPAASARIDGDPSSYIRELRRICQAVAQTPLHATAGLQGDQEKGAVEDIARSRRPLISD</sequence>
<dbReference type="PANTHER" id="PTHR11516:SF60">
    <property type="entry name" value="PYRUVATE DEHYDROGENASE E1 COMPONENT SUBUNIT ALPHA"/>
    <property type="match status" value="1"/>
</dbReference>
<accession>F1LAR1</accession>
<keyword evidence="3" id="KW-0560">Oxidoreductase</keyword>
<evidence type="ECO:0000313" key="6">
    <source>
        <dbReference type="EMBL" id="ADY47215.1"/>
    </source>
</evidence>
<dbReference type="GO" id="GO:0006086">
    <property type="term" value="P:pyruvate decarboxylation to acetyl-CoA"/>
    <property type="evidence" value="ECO:0007669"/>
    <property type="project" value="TreeGrafter"/>
</dbReference>
<evidence type="ECO:0000256" key="2">
    <source>
        <dbReference type="ARBA" id="ARBA00022946"/>
    </source>
</evidence>
<dbReference type="PANTHER" id="PTHR11516">
    <property type="entry name" value="PYRUVATE DEHYDROGENASE E1 COMPONENT, ALPHA SUBUNIT BACTERIAL AND ORGANELLAR"/>
    <property type="match status" value="1"/>
</dbReference>
<dbReference type="InterPro" id="IPR050642">
    <property type="entry name" value="PDH_E1_Alpha_Subunit"/>
</dbReference>
<dbReference type="InterPro" id="IPR001017">
    <property type="entry name" value="DH_E1"/>
</dbReference>
<dbReference type="AlphaFoldDB" id="F1LAR1"/>
<reference evidence="6" key="1">
    <citation type="journal article" date="2011" name="Genome Res.">
        <title>Deep small RNA sequencing from the nematode Ascaris reveals conservation, functional diversification, and novel developmental profiles.</title>
        <authorList>
            <person name="Wang J."/>
            <person name="Czech B."/>
            <person name="Crunk A."/>
            <person name="Wallace A."/>
            <person name="Mitreva M."/>
            <person name="Hannon G.J."/>
            <person name="Davis R.E."/>
        </authorList>
    </citation>
    <scope>NUCLEOTIDE SEQUENCE</scope>
</reference>
<keyword evidence="2" id="KW-0809">Transit peptide</keyword>
<organism evidence="6">
    <name type="scientific">Ascaris suum</name>
    <name type="common">Pig roundworm</name>
    <name type="synonym">Ascaris lumbricoides</name>
    <dbReference type="NCBI Taxonomy" id="6253"/>
    <lineage>
        <taxon>Eukaryota</taxon>
        <taxon>Metazoa</taxon>
        <taxon>Ecdysozoa</taxon>
        <taxon>Nematoda</taxon>
        <taxon>Chromadorea</taxon>
        <taxon>Rhabditida</taxon>
        <taxon>Spirurina</taxon>
        <taxon>Ascaridomorpha</taxon>
        <taxon>Ascaridoidea</taxon>
        <taxon>Ascarididae</taxon>
        <taxon>Ascaris</taxon>
    </lineage>
</organism>
<comment type="cofactor">
    <cofactor evidence="1">
        <name>thiamine diphosphate</name>
        <dbReference type="ChEBI" id="CHEBI:58937"/>
    </cofactor>
</comment>
<feature type="domain" description="Dehydrogenase E1 component" evidence="5">
    <location>
        <begin position="19"/>
        <end position="105"/>
    </location>
</feature>
<dbReference type="Pfam" id="PF00676">
    <property type="entry name" value="E1_dh"/>
    <property type="match status" value="1"/>
</dbReference>
<dbReference type="EMBL" id="JI175718">
    <property type="protein sequence ID" value="ADY47215.1"/>
    <property type="molecule type" value="mRNA"/>
</dbReference>
<protein>
    <submittedName>
        <fullName evidence="6">Pyruvate dehydrogenase E1 component subunit alpha type II</fullName>
    </submittedName>
</protein>
<dbReference type="GO" id="GO:0004739">
    <property type="term" value="F:pyruvate dehydrogenase (acetyl-transferring) activity"/>
    <property type="evidence" value="ECO:0007669"/>
    <property type="project" value="TreeGrafter"/>
</dbReference>
<evidence type="ECO:0000256" key="4">
    <source>
        <dbReference type="ARBA" id="ARBA00023052"/>
    </source>
</evidence>
<keyword evidence="4" id="KW-0786">Thiamine pyrophosphate</keyword>
<dbReference type="SUPFAM" id="SSF52518">
    <property type="entry name" value="Thiamin diphosphate-binding fold (THDP-binding)"/>
    <property type="match status" value="1"/>
</dbReference>
<keyword evidence="6" id="KW-0670">Pyruvate</keyword>
<evidence type="ECO:0000256" key="3">
    <source>
        <dbReference type="ARBA" id="ARBA00023002"/>
    </source>
</evidence>
<proteinExistence type="evidence at transcript level"/>
<dbReference type="Gene3D" id="3.40.50.970">
    <property type="match status" value="1"/>
</dbReference>
<name>F1LAR1_ASCSU</name>
<dbReference type="InterPro" id="IPR029061">
    <property type="entry name" value="THDP-binding"/>
</dbReference>
<evidence type="ECO:0000256" key="1">
    <source>
        <dbReference type="ARBA" id="ARBA00001964"/>
    </source>
</evidence>